<dbReference type="Gene3D" id="6.20.330.10">
    <property type="match status" value="1"/>
</dbReference>
<keyword evidence="7" id="KW-1185">Reference proteome</keyword>
<feature type="domain" description="Peptidase S49" evidence="5">
    <location>
        <begin position="112"/>
        <end position="259"/>
    </location>
</feature>
<dbReference type="CDD" id="cd07023">
    <property type="entry name" value="S49_Sppa_N_C"/>
    <property type="match status" value="1"/>
</dbReference>
<evidence type="ECO:0000313" key="6">
    <source>
        <dbReference type="EMBL" id="MFC3125075.1"/>
    </source>
</evidence>
<sequence>MSEPPRNLDHDLLADRRRMKRRLSLWRGMAVLLALGGLFLLAGPRWMGGGVPGAGHVLRLSVEGTISDDRKLTEAIDAASRDPLVRGMILSIDSPGGSVAGGEGLHASLARFRAEKPLAAVMRGTAASAGYMIAMPAERVFARESTLTGSIGVILQSFDVSELLATLGVQAELLTSGPLKGVPSPFRPLEAQGRDALQRVVADMHAQFIDMVAVGRDLPRDQVAQLADGRVYTGRQALELKLVDAIGAEPEARAWLAASHQIPQTVPVRDLDPRGAAERWLGVSVRAVVKTVISEWLAIDGARAVWQLPR</sequence>
<dbReference type="PANTHER" id="PTHR42987:SF6">
    <property type="entry name" value="PROTEINASE IV"/>
    <property type="match status" value="1"/>
</dbReference>
<evidence type="ECO:0000313" key="7">
    <source>
        <dbReference type="Proteomes" id="UP001595593"/>
    </source>
</evidence>
<dbReference type="InterPro" id="IPR047272">
    <property type="entry name" value="S49_SppA_C"/>
</dbReference>
<keyword evidence="3" id="KW-0378">Hydrolase</keyword>
<dbReference type="InterPro" id="IPR029045">
    <property type="entry name" value="ClpP/crotonase-like_dom_sf"/>
</dbReference>
<evidence type="ECO:0000256" key="3">
    <source>
        <dbReference type="ARBA" id="ARBA00022801"/>
    </source>
</evidence>
<dbReference type="PANTHER" id="PTHR42987">
    <property type="entry name" value="PEPTIDASE S49"/>
    <property type="match status" value="1"/>
</dbReference>
<gene>
    <name evidence="6" type="primary">sppA</name>
    <name evidence="6" type="ORF">ACFOD4_08385</name>
</gene>
<name>A0ABV7G0W8_9PROT</name>
<organism evidence="6 7">
    <name type="scientific">Teichococcus globiformis</name>
    <dbReference type="NCBI Taxonomy" id="2307229"/>
    <lineage>
        <taxon>Bacteria</taxon>
        <taxon>Pseudomonadati</taxon>
        <taxon>Pseudomonadota</taxon>
        <taxon>Alphaproteobacteria</taxon>
        <taxon>Acetobacterales</taxon>
        <taxon>Roseomonadaceae</taxon>
        <taxon>Roseomonas</taxon>
    </lineage>
</organism>
<keyword evidence="2" id="KW-0645">Protease</keyword>
<dbReference type="InterPro" id="IPR004635">
    <property type="entry name" value="Pept_S49_SppA"/>
</dbReference>
<comment type="caution">
    <text evidence="6">The sequence shown here is derived from an EMBL/GenBank/DDBJ whole genome shotgun (WGS) entry which is preliminary data.</text>
</comment>
<dbReference type="Proteomes" id="UP001595593">
    <property type="component" value="Unassembled WGS sequence"/>
</dbReference>
<dbReference type="Gene3D" id="3.90.226.10">
    <property type="entry name" value="2-enoyl-CoA Hydratase, Chain A, domain 1"/>
    <property type="match status" value="1"/>
</dbReference>
<evidence type="ECO:0000256" key="2">
    <source>
        <dbReference type="ARBA" id="ARBA00022670"/>
    </source>
</evidence>
<keyword evidence="4" id="KW-0720">Serine protease</keyword>
<dbReference type="InterPro" id="IPR002142">
    <property type="entry name" value="Peptidase_S49"/>
</dbReference>
<evidence type="ECO:0000259" key="5">
    <source>
        <dbReference type="Pfam" id="PF01343"/>
    </source>
</evidence>
<reference evidence="7" key="1">
    <citation type="journal article" date="2019" name="Int. J. Syst. Evol. Microbiol.">
        <title>The Global Catalogue of Microorganisms (GCM) 10K type strain sequencing project: providing services to taxonomists for standard genome sequencing and annotation.</title>
        <authorList>
            <consortium name="The Broad Institute Genomics Platform"/>
            <consortium name="The Broad Institute Genome Sequencing Center for Infectious Disease"/>
            <person name="Wu L."/>
            <person name="Ma J."/>
        </authorList>
    </citation>
    <scope>NUCLEOTIDE SEQUENCE [LARGE SCALE GENOMIC DNA]</scope>
    <source>
        <strain evidence="7">KCTC 52094</strain>
    </source>
</reference>
<evidence type="ECO:0000256" key="4">
    <source>
        <dbReference type="ARBA" id="ARBA00022825"/>
    </source>
</evidence>
<evidence type="ECO:0000256" key="1">
    <source>
        <dbReference type="ARBA" id="ARBA00008683"/>
    </source>
</evidence>
<dbReference type="EMBL" id="JBHRTN010000008">
    <property type="protein sequence ID" value="MFC3125075.1"/>
    <property type="molecule type" value="Genomic_DNA"/>
</dbReference>
<dbReference type="NCBIfam" id="TIGR00706">
    <property type="entry name" value="SppA_dom"/>
    <property type="match status" value="1"/>
</dbReference>
<protein>
    <submittedName>
        <fullName evidence="6">Signal peptide peptidase SppA</fullName>
    </submittedName>
</protein>
<accession>A0ABV7G0W8</accession>
<dbReference type="SUPFAM" id="SSF52096">
    <property type="entry name" value="ClpP/crotonase"/>
    <property type="match status" value="1"/>
</dbReference>
<comment type="similarity">
    <text evidence="1">Belongs to the peptidase S49 family.</text>
</comment>
<dbReference type="RefSeq" id="WP_379595538.1">
    <property type="nucleotide sequence ID" value="NZ_JBHRTN010000008.1"/>
</dbReference>
<dbReference type="Pfam" id="PF01343">
    <property type="entry name" value="Peptidase_S49"/>
    <property type="match status" value="1"/>
</dbReference>
<proteinExistence type="inferred from homology"/>